<dbReference type="PANTHER" id="PTHR11138:SF5">
    <property type="entry name" value="METHIONYL-TRNA FORMYLTRANSFERASE, MITOCHONDRIAL"/>
    <property type="match status" value="1"/>
</dbReference>
<gene>
    <name evidence="5" type="primary">fmt</name>
    <name evidence="8" type="ORF">H8704_03365</name>
</gene>
<dbReference type="HAMAP" id="MF_00182">
    <property type="entry name" value="Formyl_trans"/>
    <property type="match status" value="1"/>
</dbReference>
<dbReference type="CDD" id="cd08704">
    <property type="entry name" value="Met_tRNA_FMT_C"/>
    <property type="match status" value="1"/>
</dbReference>
<keyword evidence="9" id="KW-1185">Reference proteome</keyword>
<comment type="similarity">
    <text evidence="1 5">Belongs to the Fmt family.</text>
</comment>
<dbReference type="InterPro" id="IPR041711">
    <property type="entry name" value="Met-tRNA-FMT_N"/>
</dbReference>
<feature type="binding site" evidence="5">
    <location>
        <begin position="109"/>
        <end position="112"/>
    </location>
    <ligand>
        <name>(6S)-5,6,7,8-tetrahydrofolate</name>
        <dbReference type="ChEBI" id="CHEBI:57453"/>
    </ligand>
</feature>
<feature type="domain" description="Formyl transferase C-terminal" evidence="7">
    <location>
        <begin position="204"/>
        <end position="300"/>
    </location>
</feature>
<comment type="caution">
    <text evidence="8">The sequence shown here is derived from an EMBL/GenBank/DDBJ whole genome shotgun (WGS) entry which is preliminary data.</text>
</comment>
<dbReference type="EMBL" id="JACRSX010000002">
    <property type="protein sequence ID" value="MBC8561677.1"/>
    <property type="molecule type" value="Genomic_DNA"/>
</dbReference>
<dbReference type="NCBIfam" id="TIGR00460">
    <property type="entry name" value="fmt"/>
    <property type="match status" value="1"/>
</dbReference>
<dbReference type="Gene3D" id="3.40.50.12230">
    <property type="match status" value="1"/>
</dbReference>
<dbReference type="Pfam" id="PF00551">
    <property type="entry name" value="Formyl_trans_N"/>
    <property type="match status" value="1"/>
</dbReference>
<evidence type="ECO:0000256" key="5">
    <source>
        <dbReference type="HAMAP-Rule" id="MF_00182"/>
    </source>
</evidence>
<organism evidence="8 9">
    <name type="scientific">Jutongia huaianensis</name>
    <dbReference type="NCBI Taxonomy" id="2763668"/>
    <lineage>
        <taxon>Bacteria</taxon>
        <taxon>Bacillati</taxon>
        <taxon>Bacillota</taxon>
        <taxon>Clostridia</taxon>
        <taxon>Lachnospirales</taxon>
        <taxon>Lachnospiraceae</taxon>
        <taxon>Jutongia</taxon>
    </lineage>
</organism>
<dbReference type="Proteomes" id="UP000606193">
    <property type="component" value="Unassembled WGS sequence"/>
</dbReference>
<proteinExistence type="inferred from homology"/>
<dbReference type="InterPro" id="IPR005794">
    <property type="entry name" value="Fmt"/>
</dbReference>
<dbReference type="SUPFAM" id="SSF53328">
    <property type="entry name" value="Formyltransferase"/>
    <property type="match status" value="1"/>
</dbReference>
<comment type="function">
    <text evidence="5">Attaches a formyl group to the free amino group of methionyl-tRNA(fMet). The formyl group appears to play a dual role in the initiator identity of N-formylmethionyl-tRNA by promoting its recognition by IF2 and preventing the misappropriation of this tRNA by the elongation apparatus.</text>
</comment>
<dbReference type="InterPro" id="IPR001555">
    <property type="entry name" value="GART_AS"/>
</dbReference>
<evidence type="ECO:0000256" key="1">
    <source>
        <dbReference type="ARBA" id="ARBA00010699"/>
    </source>
</evidence>
<sequence length="309" mass="33815">MRVVFMGTPDFAVPTLQVLLDSRHDVVGVVTQPDRPKGRSGKLQPSPVKEKAMEAGVPVLQPEKVKDPAFFPELEALQPDVIVVVAFGQILPETVLNLPKYGCMNVHASLLPKLRGAAPIQWSVIDGDSESGVTIMQMDKGLDTGDILLVEKYRLAPKETGGSLFDKLSELGGPLLLKALDLAEKGELSPVPQKHEKHTYAKMLTKALGEIDFTQSAEVIERLIRGLNPWPSAYTHLAGKMLKIWDADVVPSETKGEPGRIVQVEKDSFMVQTGKDLLKINSLQLEGKKRMDAESFLRGYTLEVGSTLS</sequence>
<dbReference type="InterPro" id="IPR011034">
    <property type="entry name" value="Formyl_transferase-like_C_sf"/>
</dbReference>
<dbReference type="Pfam" id="PF02911">
    <property type="entry name" value="Formyl_trans_C"/>
    <property type="match status" value="1"/>
</dbReference>
<dbReference type="EC" id="2.1.2.9" evidence="2 5"/>
<dbReference type="PANTHER" id="PTHR11138">
    <property type="entry name" value="METHIONYL-TRNA FORMYLTRANSFERASE"/>
    <property type="match status" value="1"/>
</dbReference>
<evidence type="ECO:0000256" key="4">
    <source>
        <dbReference type="ARBA" id="ARBA00022917"/>
    </source>
</evidence>
<name>A0ABR7MZ75_9FIRM</name>
<dbReference type="InterPro" id="IPR044135">
    <property type="entry name" value="Met-tRNA-FMT_C"/>
</dbReference>
<evidence type="ECO:0000256" key="2">
    <source>
        <dbReference type="ARBA" id="ARBA00012261"/>
    </source>
</evidence>
<dbReference type="InterPro" id="IPR005793">
    <property type="entry name" value="Formyl_trans_C"/>
</dbReference>
<comment type="catalytic activity">
    <reaction evidence="5">
        <text>L-methionyl-tRNA(fMet) + (6R)-10-formyltetrahydrofolate = N-formyl-L-methionyl-tRNA(fMet) + (6S)-5,6,7,8-tetrahydrofolate + H(+)</text>
        <dbReference type="Rhea" id="RHEA:24380"/>
        <dbReference type="Rhea" id="RHEA-COMP:9952"/>
        <dbReference type="Rhea" id="RHEA-COMP:9953"/>
        <dbReference type="ChEBI" id="CHEBI:15378"/>
        <dbReference type="ChEBI" id="CHEBI:57453"/>
        <dbReference type="ChEBI" id="CHEBI:78530"/>
        <dbReference type="ChEBI" id="CHEBI:78844"/>
        <dbReference type="ChEBI" id="CHEBI:195366"/>
        <dbReference type="EC" id="2.1.2.9"/>
    </reaction>
</comment>
<dbReference type="CDD" id="cd08646">
    <property type="entry name" value="FMT_core_Met-tRNA-FMT_N"/>
    <property type="match status" value="1"/>
</dbReference>
<dbReference type="RefSeq" id="WP_249297341.1">
    <property type="nucleotide sequence ID" value="NZ_JACRSX010000002.1"/>
</dbReference>
<evidence type="ECO:0000259" key="7">
    <source>
        <dbReference type="Pfam" id="PF02911"/>
    </source>
</evidence>
<keyword evidence="4 5" id="KW-0648">Protein biosynthesis</keyword>
<evidence type="ECO:0000256" key="3">
    <source>
        <dbReference type="ARBA" id="ARBA00022679"/>
    </source>
</evidence>
<dbReference type="InterPro" id="IPR002376">
    <property type="entry name" value="Formyl_transf_N"/>
</dbReference>
<evidence type="ECO:0000313" key="8">
    <source>
        <dbReference type="EMBL" id="MBC8561677.1"/>
    </source>
</evidence>
<dbReference type="InterPro" id="IPR036477">
    <property type="entry name" value="Formyl_transf_N_sf"/>
</dbReference>
<feature type="domain" description="Formyl transferase N-terminal" evidence="6">
    <location>
        <begin position="1"/>
        <end position="179"/>
    </location>
</feature>
<keyword evidence="3 5" id="KW-0808">Transferase</keyword>
<dbReference type="GO" id="GO:0004479">
    <property type="term" value="F:methionyl-tRNA formyltransferase activity"/>
    <property type="evidence" value="ECO:0007669"/>
    <property type="project" value="UniProtKB-EC"/>
</dbReference>
<reference evidence="8 9" key="1">
    <citation type="submission" date="2020-08" db="EMBL/GenBank/DDBJ databases">
        <title>Genome public.</title>
        <authorList>
            <person name="Liu C."/>
            <person name="Sun Q."/>
        </authorList>
    </citation>
    <scope>NUCLEOTIDE SEQUENCE [LARGE SCALE GENOMIC DNA]</scope>
    <source>
        <strain evidence="8 9">NSJ-37</strain>
    </source>
</reference>
<evidence type="ECO:0000313" key="9">
    <source>
        <dbReference type="Proteomes" id="UP000606193"/>
    </source>
</evidence>
<accession>A0ABR7MZ75</accession>
<dbReference type="SUPFAM" id="SSF50486">
    <property type="entry name" value="FMT C-terminal domain-like"/>
    <property type="match status" value="1"/>
</dbReference>
<protein>
    <recommendedName>
        <fullName evidence="2 5">Methionyl-tRNA formyltransferase</fullName>
        <ecNumber evidence="2 5">2.1.2.9</ecNumber>
    </recommendedName>
</protein>
<dbReference type="PROSITE" id="PS00373">
    <property type="entry name" value="GART"/>
    <property type="match status" value="1"/>
</dbReference>
<evidence type="ECO:0000259" key="6">
    <source>
        <dbReference type="Pfam" id="PF00551"/>
    </source>
</evidence>